<dbReference type="InterPro" id="IPR022171">
    <property type="entry name" value="PPE_C"/>
</dbReference>
<dbReference type="PANTHER" id="PTHR46766:SF1">
    <property type="entry name" value="GLUTAMINE-RICH PROTEIN 2"/>
    <property type="match status" value="1"/>
</dbReference>
<comment type="similarity">
    <text evidence="1">Belongs to the mycobacterial PPE family.</text>
</comment>
<evidence type="ECO:0000259" key="4">
    <source>
        <dbReference type="Pfam" id="PF12484"/>
    </source>
</evidence>
<feature type="domain" description="PPE" evidence="3">
    <location>
        <begin position="2"/>
        <end position="159"/>
    </location>
</feature>
<dbReference type="Pfam" id="PF12484">
    <property type="entry name" value="PPE-SVP"/>
    <property type="match status" value="1"/>
</dbReference>
<dbReference type="RefSeq" id="WP_065038822.1">
    <property type="nucleotide sequence ID" value="NZ_LZME01000011.1"/>
</dbReference>
<dbReference type="InterPro" id="IPR000030">
    <property type="entry name" value="PPE_dom"/>
</dbReference>
<protein>
    <recommendedName>
        <fullName evidence="7">PPE family domain-containing protein</fullName>
    </recommendedName>
</protein>
<dbReference type="AlphaFoldDB" id="A0AA91IZL9"/>
<proteinExistence type="inferred from homology"/>
<reference evidence="5 6" key="1">
    <citation type="submission" date="2016-06" db="EMBL/GenBank/DDBJ databases">
        <authorList>
            <person name="Sutton G."/>
            <person name="Brinkac L."/>
            <person name="Sanka R."/>
            <person name="Adams M."/>
            <person name="Lau E."/>
            <person name="Garcia-Basteiro A."/>
            <person name="Lopez-Varela E."/>
            <person name="Palencia S."/>
        </authorList>
    </citation>
    <scope>NUCLEOTIDE SEQUENCE [LARGE SCALE GENOMIC DNA]</scope>
    <source>
        <strain evidence="5 6">1211594.5</strain>
    </source>
</reference>
<dbReference type="FunFam" id="1.20.1260.20:FF:000001">
    <property type="entry name" value="PPE family protein PPE41"/>
    <property type="match status" value="1"/>
</dbReference>
<dbReference type="SUPFAM" id="SSF140459">
    <property type="entry name" value="PE/PPE dimer-like"/>
    <property type="match status" value="1"/>
</dbReference>
<gene>
    <name evidence="5" type="ORF">A5649_14070</name>
</gene>
<evidence type="ECO:0000256" key="2">
    <source>
        <dbReference type="SAM" id="MobiDB-lite"/>
    </source>
</evidence>
<evidence type="ECO:0000313" key="6">
    <source>
        <dbReference type="Proteomes" id="UP000093712"/>
    </source>
</evidence>
<feature type="region of interest" description="Disordered" evidence="2">
    <location>
        <begin position="361"/>
        <end position="380"/>
    </location>
</feature>
<accession>A0AA91IZL9</accession>
<dbReference type="Pfam" id="PF00823">
    <property type="entry name" value="PPE"/>
    <property type="match status" value="1"/>
</dbReference>
<evidence type="ECO:0000256" key="1">
    <source>
        <dbReference type="ARBA" id="ARBA00010652"/>
    </source>
</evidence>
<organism evidence="5 6">
    <name type="scientific">Mycolicibacter heraklionensis</name>
    <dbReference type="NCBI Taxonomy" id="512402"/>
    <lineage>
        <taxon>Bacteria</taxon>
        <taxon>Bacillati</taxon>
        <taxon>Actinomycetota</taxon>
        <taxon>Actinomycetes</taxon>
        <taxon>Mycobacteriales</taxon>
        <taxon>Mycobacteriaceae</taxon>
        <taxon>Mycolicibacter</taxon>
    </lineage>
</organism>
<evidence type="ECO:0008006" key="7">
    <source>
        <dbReference type="Google" id="ProtNLM"/>
    </source>
</evidence>
<dbReference type="GO" id="GO:0052572">
    <property type="term" value="P:response to host immune response"/>
    <property type="evidence" value="ECO:0007669"/>
    <property type="project" value="TreeGrafter"/>
</dbReference>
<sequence>MDFALLPPEVNSGRMYSGAGAGPLLAAASSWDALGAELHSAGLAYTSVLTELGSGWAGPSARAMAAAAAPYAQWLQTAAIQAEETAIAARAATAAYESAFAMTVPPPVIAANRSLLMTLVATNFLGQNTPAIAAAEAHYYEMWAQDATAMYGYAAGAATAGRLSPFQQPPRTTNSAATSAQSAAVMHAAATTSEGHGESAITTLTHALESSSAVAEAIGADALLISEPAMEVGIAGVELVVDSMGTFGVDALGTFLFDAMGAAEVGQELLRAAMAGALPVSANFASATSISGLSVPLAWASAAPAAVAVAPQIGMSLVSVGTAAATSAVPAVAAGETVIPAAGMAAAGVAGRAGAGATRGARIPTAGTVTPPPVPRPGELPEVPASSAFGLLMGADIELRELAELRNAGILTDEEYALEKRSLVGR</sequence>
<dbReference type="Gene3D" id="1.20.1260.20">
    <property type="entry name" value="PPE superfamily"/>
    <property type="match status" value="1"/>
</dbReference>
<dbReference type="EMBL" id="LZME01000011">
    <property type="protein sequence ID" value="OBK89162.1"/>
    <property type="molecule type" value="Genomic_DNA"/>
</dbReference>
<evidence type="ECO:0000259" key="3">
    <source>
        <dbReference type="Pfam" id="PF00823"/>
    </source>
</evidence>
<comment type="caution">
    <text evidence="5">The sequence shown here is derived from an EMBL/GenBank/DDBJ whole genome shotgun (WGS) entry which is preliminary data.</text>
</comment>
<name>A0AA91IZL9_9MYCO</name>
<evidence type="ECO:0000313" key="5">
    <source>
        <dbReference type="EMBL" id="OBK89162.1"/>
    </source>
</evidence>
<dbReference type="PANTHER" id="PTHR46766">
    <property type="entry name" value="GLUTAMINE-RICH PROTEIN 2"/>
    <property type="match status" value="1"/>
</dbReference>
<dbReference type="InterPro" id="IPR038332">
    <property type="entry name" value="PPE_sf"/>
</dbReference>
<dbReference type="Proteomes" id="UP000093712">
    <property type="component" value="Unassembled WGS sequence"/>
</dbReference>
<feature type="domain" description="PPE family C-terminal" evidence="4">
    <location>
        <begin position="281"/>
        <end position="360"/>
    </location>
</feature>